<protein>
    <submittedName>
        <fullName evidence="1">Uncharacterized protein</fullName>
    </submittedName>
</protein>
<dbReference type="EMBL" id="MU268148">
    <property type="protein sequence ID" value="KAH7905653.1"/>
    <property type="molecule type" value="Genomic_DNA"/>
</dbReference>
<comment type="caution">
    <text evidence="1">The sequence shown here is derived from an EMBL/GenBank/DDBJ whole genome shotgun (WGS) entry which is preliminary data.</text>
</comment>
<evidence type="ECO:0000313" key="1">
    <source>
        <dbReference type="EMBL" id="KAH7905653.1"/>
    </source>
</evidence>
<keyword evidence="2" id="KW-1185">Reference proteome</keyword>
<evidence type="ECO:0000313" key="2">
    <source>
        <dbReference type="Proteomes" id="UP000790377"/>
    </source>
</evidence>
<sequence length="978" mass="109842">MRPPKRTAVEHVDDEQFPFRPIYILSPSLPWPLEELTPDEINRNNCRTVLLPSPDPLIPRARSVSRSVSLRFTGNKDICRIILEKSALPEIIAMGHTCTDLRPVAFLVAQQRFLSLMSAFFPDRVQEFASILHCSKGIISGSIALAMLLGATDIHPQDLNIIIPYGRKEDLTNWLVDNDYRQDESYAVHPALTPCIHTFECYVVDDSLVTISECNCSDVFDVIVNSPTTADMTLITAGGVITLYPDFTLAHHTIRCPGGKFILTEEEPLGCFSNQSMPIHKSASFLSTSCKLLCPMYWRHSRTDQSILCMDWDQRFSIRSILQNSNADWRISEKCTNKHCENNCTDIKKAADVFAVRQQPALIYHVNDIKDLMMQYLPRNITTYNGLLYGTLFTRAVIVPVPVTFGVQTPSSLFHLDVDHWIKQRGDHTYSAHRVHLHKTFKTIMSVPLDHSYTMFIDDPRLLPPYNVLANSIAPPREQELAFQGNILEREQYTTHLAPSMTPGSPHTESPNRGHPAGSQTIVSNVMGNAEICDILLKMCPLQDILALGHTCTNLRPKAWQASQKRFHSLLLPFFPTNATEFPAILQRANGVITGSTALAMLFDPATIPKRPNDLNLIVPKGACETISDWLTKNYYHKNDSYEAHRLLYLSVESFSTYSLGNRVVTISEAVTSDILSVVVNCLSTADMTIMTGGGIATLYPSLTLTHNSILSDGGEQAQLHEELLGSMSTGYVSVHRSSKFLASSCKKMCPSSWRHAGSDDAINIMHWDIRYPINRIIQQSNADWRIKKKCDNQYCSNHSATFDVTAEIFTLRPPPALIYDIEARVRMIEDHQPPHLLSIKGLLYATLCTKPSVVPVPTSIGVHNINSLFNLDVDYWVKQRGDHTNNANRAHLQKTFNTMPYDSSVPLDYSYTIFFEDPHTTPAYNTLANSIAPPQNRDPPYYGNILVVKHCKSDLGKLNILDASYEDADILNVILLR</sequence>
<accession>A0ACB7ZZ77</accession>
<organism evidence="1 2">
    <name type="scientific">Hygrophoropsis aurantiaca</name>
    <dbReference type="NCBI Taxonomy" id="72124"/>
    <lineage>
        <taxon>Eukaryota</taxon>
        <taxon>Fungi</taxon>
        <taxon>Dikarya</taxon>
        <taxon>Basidiomycota</taxon>
        <taxon>Agaricomycotina</taxon>
        <taxon>Agaricomycetes</taxon>
        <taxon>Agaricomycetidae</taxon>
        <taxon>Boletales</taxon>
        <taxon>Coniophorineae</taxon>
        <taxon>Hygrophoropsidaceae</taxon>
        <taxon>Hygrophoropsis</taxon>
    </lineage>
</organism>
<name>A0ACB7ZZ77_9AGAM</name>
<reference evidence="1" key="1">
    <citation type="journal article" date="2021" name="New Phytol.">
        <title>Evolutionary innovations through gain and loss of genes in the ectomycorrhizal Boletales.</title>
        <authorList>
            <person name="Wu G."/>
            <person name="Miyauchi S."/>
            <person name="Morin E."/>
            <person name="Kuo A."/>
            <person name="Drula E."/>
            <person name="Varga T."/>
            <person name="Kohler A."/>
            <person name="Feng B."/>
            <person name="Cao Y."/>
            <person name="Lipzen A."/>
            <person name="Daum C."/>
            <person name="Hundley H."/>
            <person name="Pangilinan J."/>
            <person name="Johnson J."/>
            <person name="Barry K."/>
            <person name="LaButti K."/>
            <person name="Ng V."/>
            <person name="Ahrendt S."/>
            <person name="Min B."/>
            <person name="Choi I.G."/>
            <person name="Park H."/>
            <person name="Plett J.M."/>
            <person name="Magnuson J."/>
            <person name="Spatafora J.W."/>
            <person name="Nagy L.G."/>
            <person name="Henrissat B."/>
            <person name="Grigoriev I.V."/>
            <person name="Yang Z.L."/>
            <person name="Xu J."/>
            <person name="Martin F.M."/>
        </authorList>
    </citation>
    <scope>NUCLEOTIDE SEQUENCE</scope>
    <source>
        <strain evidence="1">ATCC 28755</strain>
    </source>
</reference>
<dbReference type="Proteomes" id="UP000790377">
    <property type="component" value="Unassembled WGS sequence"/>
</dbReference>
<gene>
    <name evidence="1" type="ORF">BJ138DRAFT_1118274</name>
</gene>
<proteinExistence type="predicted"/>